<dbReference type="CDD" id="cd18808">
    <property type="entry name" value="SF1_C_Upf1"/>
    <property type="match status" value="1"/>
</dbReference>
<evidence type="ECO:0000256" key="3">
    <source>
        <dbReference type="ARBA" id="ARBA00004496"/>
    </source>
</evidence>
<dbReference type="PANTHER" id="PTHR43788">
    <property type="entry name" value="DNA2/NAM7 HELICASE FAMILY MEMBER"/>
    <property type="match status" value="1"/>
</dbReference>
<comment type="cofactor">
    <cofactor evidence="1">
        <name>Cu(2+)</name>
        <dbReference type="ChEBI" id="CHEBI:29036"/>
    </cofactor>
</comment>
<dbReference type="InterPro" id="IPR041679">
    <property type="entry name" value="DNA2/NAM7-like_C"/>
</dbReference>
<evidence type="ECO:0000259" key="15">
    <source>
        <dbReference type="SMART" id="SM00487"/>
    </source>
</evidence>
<dbReference type="CDD" id="cd18044">
    <property type="entry name" value="DEXXQc_SMUBP2"/>
    <property type="match status" value="1"/>
</dbReference>
<dbReference type="SUPFAM" id="SSF52540">
    <property type="entry name" value="P-loop containing nucleoside triphosphate hydrolases"/>
    <property type="match status" value="1"/>
</dbReference>
<dbReference type="Pfam" id="PF13086">
    <property type="entry name" value="AAA_11"/>
    <property type="match status" value="1"/>
</dbReference>
<evidence type="ECO:0000259" key="14">
    <source>
        <dbReference type="SMART" id="SM00382"/>
    </source>
</evidence>
<keyword evidence="6" id="KW-0963">Cytoplasm</keyword>
<keyword evidence="9" id="KW-0347">Helicase</keyword>
<keyword evidence="8" id="KW-0378">Hydrolase</keyword>
<dbReference type="InterPro" id="IPR048761">
    <property type="entry name" value="SMUBP-2_HCS1_1B"/>
</dbReference>
<evidence type="ECO:0000313" key="16">
    <source>
        <dbReference type="EMBL" id="KAK5099561.1"/>
    </source>
</evidence>
<evidence type="ECO:0000256" key="11">
    <source>
        <dbReference type="ARBA" id="ARBA00023008"/>
    </source>
</evidence>
<dbReference type="PANTHER" id="PTHR43788:SF8">
    <property type="entry name" value="DNA-BINDING PROTEIN SMUBP-2"/>
    <property type="match status" value="1"/>
</dbReference>
<evidence type="ECO:0000313" key="17">
    <source>
        <dbReference type="Proteomes" id="UP001345013"/>
    </source>
</evidence>
<dbReference type="Gene3D" id="2.40.30.270">
    <property type="match status" value="1"/>
</dbReference>
<keyword evidence="10" id="KW-0067">ATP-binding</keyword>
<evidence type="ECO:0000256" key="1">
    <source>
        <dbReference type="ARBA" id="ARBA00001973"/>
    </source>
</evidence>
<evidence type="ECO:0000256" key="13">
    <source>
        <dbReference type="ARBA" id="ARBA00048432"/>
    </source>
</evidence>
<evidence type="ECO:0000256" key="10">
    <source>
        <dbReference type="ARBA" id="ARBA00022840"/>
    </source>
</evidence>
<evidence type="ECO:0000256" key="7">
    <source>
        <dbReference type="ARBA" id="ARBA00022741"/>
    </source>
</evidence>
<sequence length="971" mass="103042">MKLSPQAFFTTQLSLLQAEQASEVAETSLLLSSAAPPTLARAGLAVLNLNVNSLKTGLGGRTVIELGADPAYVSTNLKSGEKGIGSKSEGDLPEHGIRTGDIVRVGEMPKGNAKKKEMTELKGNGIEGVVTRIGERALWIASGKGGGDGNDDPDVDALASSRLWVVKLANDVTYKRMNWALRKLLKTSDEAFSPLQRVLLGLSTPAPPDTAKLNQDLAFVNDALNESQKEAIKFAIASPDLALIHGPPGTGKTSTIVELILQLLKQNQRVLVCGPSNISVDNIVERIAASSSSTPIVRMGHPARLLPSVLNHSLEVLTRTSEAGSIVKDIREEIDQKIASTKKAKGGRERKAIWQEVKELRKEFRSRENKCVDSLIGGSAVVLATLHGAGSPQTTAGKAAGKAGFDVVVIDEAGQGLEAGCWVPIVIAAESVKKLVLAGDHLQLPPTVKSSDNKEDKEEMKKRINGLEVDLGKLSLDSEEIKSAKRLTLEHTMFDRLLKDYGNDIKRLLNTQYRMHEKIMRFPSDVLYDGKLIAAEAVQARLLKDLEYGVEATEDTEEPLVFYDTQGGDYPEKTEEPDEVPKKSVLLGDSKSNDLEAAVVKMHVQKLIAAGVKDEDIAVITPYNAQLAILQGMLRERHPGLELGSVDGFQGREKEAVVVSLVRSNDKREVGFLAEKRRLNVAMTRPRRHLCIVGDSETVSAHGYIISPAARQPGAQFGALCGSQTLSNQASDIYGNVQGELQVAGSGLTADCNLWLCKGFVFADQDASSVQSYTTGESVPIHFDIMAPHDGVANMSIVDTASNSVISQLKSFDQFALTSRPIQSTETDFDVTIPSDLGGKCTTAGEGVIQMFWDARSIDQTYESCIDFVVGGSGPGSGSGSGSSSSSAEASVSSAVSNGVGATASSVVGGPSSASEVATTTSGASGIKVISSTTPVASMSLTSAAGTSAVPTGDMFTLNAGTMTMKCHEEL</sequence>
<dbReference type="Gene3D" id="3.40.50.300">
    <property type="entry name" value="P-loop containing nucleotide triphosphate hydrolases"/>
    <property type="match status" value="2"/>
</dbReference>
<dbReference type="InterPro" id="IPR027417">
    <property type="entry name" value="P-loop_NTPase"/>
</dbReference>
<dbReference type="Pfam" id="PF21138">
    <property type="entry name" value="SMUBP-2_HCS1_1B"/>
    <property type="match status" value="1"/>
</dbReference>
<keyword evidence="11" id="KW-0186">Copper</keyword>
<feature type="domain" description="AAA+ ATPase" evidence="14">
    <location>
        <begin position="238"/>
        <end position="448"/>
    </location>
</feature>
<name>A0ABR0KM10_9EURO</name>
<accession>A0ABR0KM10</accession>
<keyword evidence="7" id="KW-0547">Nucleotide-binding</keyword>
<keyword evidence="17" id="KW-1185">Reference proteome</keyword>
<evidence type="ECO:0000256" key="6">
    <source>
        <dbReference type="ARBA" id="ARBA00022490"/>
    </source>
</evidence>
<dbReference type="InterPro" id="IPR041677">
    <property type="entry name" value="DNA2/NAM7_AAA_11"/>
</dbReference>
<dbReference type="InterPro" id="IPR004302">
    <property type="entry name" value="Cellulose/chitin-bd_N"/>
</dbReference>
<keyword evidence="12" id="KW-0539">Nucleus</keyword>
<dbReference type="Gene3D" id="2.70.50.70">
    <property type="match status" value="1"/>
</dbReference>
<dbReference type="SMART" id="SM00382">
    <property type="entry name" value="AAA"/>
    <property type="match status" value="1"/>
</dbReference>
<feature type="domain" description="Helicase ATP-binding" evidence="15">
    <location>
        <begin position="220"/>
        <end position="522"/>
    </location>
</feature>
<dbReference type="Pfam" id="PF03067">
    <property type="entry name" value="LPMO_10"/>
    <property type="match status" value="1"/>
</dbReference>
<dbReference type="SMART" id="SM00487">
    <property type="entry name" value="DEXDc"/>
    <property type="match status" value="1"/>
</dbReference>
<evidence type="ECO:0000256" key="5">
    <source>
        <dbReference type="ARBA" id="ARBA00012551"/>
    </source>
</evidence>
<gene>
    <name evidence="16" type="ORF">LTR24_001220</name>
</gene>
<evidence type="ECO:0000256" key="2">
    <source>
        <dbReference type="ARBA" id="ARBA00004123"/>
    </source>
</evidence>
<dbReference type="InterPro" id="IPR047187">
    <property type="entry name" value="SF1_C_Upf1"/>
</dbReference>
<reference evidence="16 17" key="1">
    <citation type="submission" date="2023-08" db="EMBL/GenBank/DDBJ databases">
        <title>Black Yeasts Isolated from many extreme environments.</title>
        <authorList>
            <person name="Coleine C."/>
            <person name="Stajich J.E."/>
            <person name="Selbmann L."/>
        </authorList>
    </citation>
    <scope>NUCLEOTIDE SEQUENCE [LARGE SCALE GENOMIC DNA]</scope>
    <source>
        <strain evidence="16 17">CCFEE 5885</strain>
    </source>
</reference>
<dbReference type="EC" id="3.6.4.12" evidence="5"/>
<evidence type="ECO:0000256" key="8">
    <source>
        <dbReference type="ARBA" id="ARBA00022801"/>
    </source>
</evidence>
<dbReference type="InterPro" id="IPR003593">
    <property type="entry name" value="AAA+_ATPase"/>
</dbReference>
<dbReference type="InterPro" id="IPR014001">
    <property type="entry name" value="Helicase_ATP-bd"/>
</dbReference>
<proteinExistence type="inferred from homology"/>
<protein>
    <recommendedName>
        <fullName evidence="5">DNA helicase</fullName>
        <ecNumber evidence="5">3.6.4.12</ecNumber>
    </recommendedName>
</protein>
<evidence type="ECO:0000256" key="9">
    <source>
        <dbReference type="ARBA" id="ARBA00022806"/>
    </source>
</evidence>
<evidence type="ECO:0000256" key="4">
    <source>
        <dbReference type="ARBA" id="ARBA00007913"/>
    </source>
</evidence>
<comment type="caution">
    <text evidence="16">The sequence shown here is derived from an EMBL/GenBank/DDBJ whole genome shotgun (WGS) entry which is preliminary data.</text>
</comment>
<comment type="catalytic activity">
    <reaction evidence="13">
        <text>ATP + H2O = ADP + phosphate + H(+)</text>
        <dbReference type="Rhea" id="RHEA:13065"/>
        <dbReference type="ChEBI" id="CHEBI:15377"/>
        <dbReference type="ChEBI" id="CHEBI:15378"/>
        <dbReference type="ChEBI" id="CHEBI:30616"/>
        <dbReference type="ChEBI" id="CHEBI:43474"/>
        <dbReference type="ChEBI" id="CHEBI:456216"/>
        <dbReference type="EC" id="3.6.4.12"/>
    </reaction>
    <physiologicalReaction direction="left-to-right" evidence="13">
        <dbReference type="Rhea" id="RHEA:13066"/>
    </physiologicalReaction>
</comment>
<evidence type="ECO:0000256" key="12">
    <source>
        <dbReference type="ARBA" id="ARBA00023242"/>
    </source>
</evidence>
<dbReference type="InterPro" id="IPR050534">
    <property type="entry name" value="Coronavir_polyprotein_1ab"/>
</dbReference>
<dbReference type="Pfam" id="PF13087">
    <property type="entry name" value="AAA_12"/>
    <property type="match status" value="1"/>
</dbReference>
<comment type="similarity">
    <text evidence="4">Belongs to the DNA2/NAM7 helicase family.</text>
</comment>
<dbReference type="EMBL" id="JAVRRG010000009">
    <property type="protein sequence ID" value="KAK5099561.1"/>
    <property type="molecule type" value="Genomic_DNA"/>
</dbReference>
<dbReference type="Proteomes" id="UP001345013">
    <property type="component" value="Unassembled WGS sequence"/>
</dbReference>
<organism evidence="16 17">
    <name type="scientific">Lithohypha guttulata</name>
    <dbReference type="NCBI Taxonomy" id="1690604"/>
    <lineage>
        <taxon>Eukaryota</taxon>
        <taxon>Fungi</taxon>
        <taxon>Dikarya</taxon>
        <taxon>Ascomycota</taxon>
        <taxon>Pezizomycotina</taxon>
        <taxon>Eurotiomycetes</taxon>
        <taxon>Chaetothyriomycetidae</taxon>
        <taxon>Chaetothyriales</taxon>
        <taxon>Trichomeriaceae</taxon>
        <taxon>Lithohypha</taxon>
    </lineage>
</organism>
<comment type="subcellular location">
    <subcellularLocation>
        <location evidence="3">Cytoplasm</location>
    </subcellularLocation>
    <subcellularLocation>
        <location evidence="2">Nucleus</location>
    </subcellularLocation>
</comment>